<dbReference type="InterPro" id="IPR006685">
    <property type="entry name" value="MscS_channel_2nd"/>
</dbReference>
<dbReference type="Gene3D" id="2.30.30.60">
    <property type="match status" value="1"/>
</dbReference>
<dbReference type="InterPro" id="IPR023408">
    <property type="entry name" value="MscS_beta-dom_sf"/>
</dbReference>
<feature type="transmembrane region" description="Helical" evidence="7">
    <location>
        <begin position="90"/>
        <end position="119"/>
    </location>
</feature>
<comment type="similarity">
    <text evidence="2">Belongs to the MscS (TC 1.A.23) family.</text>
</comment>
<organism evidence="10 11">
    <name type="scientific">Limosilactobacillus secaliphilus</name>
    <dbReference type="NCBI Taxonomy" id="396268"/>
    <lineage>
        <taxon>Bacteria</taxon>
        <taxon>Bacillati</taxon>
        <taxon>Bacillota</taxon>
        <taxon>Bacilli</taxon>
        <taxon>Lactobacillales</taxon>
        <taxon>Lactobacillaceae</taxon>
        <taxon>Limosilactobacillus</taxon>
    </lineage>
</organism>
<dbReference type="InterPro" id="IPR010920">
    <property type="entry name" value="LSM_dom_sf"/>
</dbReference>
<evidence type="ECO:0000313" key="10">
    <source>
        <dbReference type="EMBL" id="KRN59386.1"/>
    </source>
</evidence>
<keyword evidence="5 7" id="KW-1133">Transmembrane helix</keyword>
<gene>
    <name evidence="10" type="ORF">IV45_GL001129</name>
</gene>
<evidence type="ECO:0000256" key="3">
    <source>
        <dbReference type="ARBA" id="ARBA00022475"/>
    </source>
</evidence>
<dbReference type="STRING" id="396268.IV45_GL001129"/>
<evidence type="ECO:0000256" key="5">
    <source>
        <dbReference type="ARBA" id="ARBA00022989"/>
    </source>
</evidence>
<dbReference type="PATRIC" id="fig|396268.3.peg.1141"/>
<evidence type="ECO:0000259" key="8">
    <source>
        <dbReference type="Pfam" id="PF00924"/>
    </source>
</evidence>
<dbReference type="Pfam" id="PF00924">
    <property type="entry name" value="MS_channel_2nd"/>
    <property type="match status" value="1"/>
</dbReference>
<accession>A0A0R2IBJ8</accession>
<dbReference type="SUPFAM" id="SSF50182">
    <property type="entry name" value="Sm-like ribonucleoproteins"/>
    <property type="match status" value="1"/>
</dbReference>
<dbReference type="PANTHER" id="PTHR30460:SF0">
    <property type="entry name" value="MODERATE CONDUCTANCE MECHANOSENSITIVE CHANNEL YBIO"/>
    <property type="match status" value="1"/>
</dbReference>
<proteinExistence type="inferred from homology"/>
<dbReference type="InterPro" id="IPR049142">
    <property type="entry name" value="MS_channel_1st"/>
</dbReference>
<protein>
    <submittedName>
        <fullName evidence="10">MscS mechanosensitive ion channel</fullName>
    </submittedName>
</protein>
<keyword evidence="11" id="KW-1185">Reference proteome</keyword>
<dbReference type="AlphaFoldDB" id="A0A0R2IBJ8"/>
<feature type="domain" description="Mechanosensitive ion channel transmembrane helices 2/3" evidence="9">
    <location>
        <begin position="81"/>
        <end position="122"/>
    </location>
</feature>
<evidence type="ECO:0000256" key="7">
    <source>
        <dbReference type="SAM" id="Phobius"/>
    </source>
</evidence>
<dbReference type="SUPFAM" id="SSF82861">
    <property type="entry name" value="Mechanosensitive channel protein MscS (YggB), transmembrane region"/>
    <property type="match status" value="1"/>
</dbReference>
<dbReference type="InterPro" id="IPR011014">
    <property type="entry name" value="MscS_channel_TM-2"/>
</dbReference>
<dbReference type="PANTHER" id="PTHR30460">
    <property type="entry name" value="MODERATE CONDUCTANCE MECHANOSENSITIVE CHANNEL YBIO"/>
    <property type="match status" value="1"/>
</dbReference>
<dbReference type="Proteomes" id="UP000050934">
    <property type="component" value="Unassembled WGS sequence"/>
</dbReference>
<name>A0A0R2IBJ8_9LACO</name>
<evidence type="ECO:0000313" key="11">
    <source>
        <dbReference type="Proteomes" id="UP000050934"/>
    </source>
</evidence>
<comment type="caution">
    <text evidence="10">The sequence shown here is derived from an EMBL/GenBank/DDBJ whole genome shotgun (WGS) entry which is preliminary data.</text>
</comment>
<reference evidence="10 11" key="1">
    <citation type="journal article" date="2015" name="Genome Announc.">
        <title>Expanding the biotechnology potential of lactobacilli through comparative genomics of 213 strains and associated genera.</title>
        <authorList>
            <person name="Sun Z."/>
            <person name="Harris H.M."/>
            <person name="McCann A."/>
            <person name="Guo C."/>
            <person name="Argimon S."/>
            <person name="Zhang W."/>
            <person name="Yang X."/>
            <person name="Jeffery I.B."/>
            <person name="Cooney J.C."/>
            <person name="Kagawa T.F."/>
            <person name="Liu W."/>
            <person name="Song Y."/>
            <person name="Salvetti E."/>
            <person name="Wrobel A."/>
            <person name="Rasinkangas P."/>
            <person name="Parkhill J."/>
            <person name="Rea M.C."/>
            <person name="O'Sullivan O."/>
            <person name="Ritari J."/>
            <person name="Douillard F.P."/>
            <person name="Paul Ross R."/>
            <person name="Yang R."/>
            <person name="Briner A.E."/>
            <person name="Felis G.E."/>
            <person name="de Vos W.M."/>
            <person name="Barrangou R."/>
            <person name="Klaenhammer T.R."/>
            <person name="Caufield P.W."/>
            <person name="Cui Y."/>
            <person name="Zhang H."/>
            <person name="O'Toole P.W."/>
        </authorList>
    </citation>
    <scope>NUCLEOTIDE SEQUENCE [LARGE SCALE GENOMIC DNA]</scope>
    <source>
        <strain evidence="10 11">DSM 17896</strain>
    </source>
</reference>
<evidence type="ECO:0000256" key="4">
    <source>
        <dbReference type="ARBA" id="ARBA00022692"/>
    </source>
</evidence>
<feature type="domain" description="Mechanosensitive ion channel MscS" evidence="8">
    <location>
        <begin position="125"/>
        <end position="188"/>
    </location>
</feature>
<dbReference type="InterPro" id="IPR045276">
    <property type="entry name" value="YbiO_bact"/>
</dbReference>
<dbReference type="GO" id="GO:0008381">
    <property type="term" value="F:mechanosensitive monoatomic ion channel activity"/>
    <property type="evidence" value="ECO:0007669"/>
    <property type="project" value="InterPro"/>
</dbReference>
<keyword evidence="6 7" id="KW-0472">Membrane</keyword>
<feature type="transmembrane region" description="Helical" evidence="7">
    <location>
        <begin position="32"/>
        <end position="53"/>
    </location>
</feature>
<keyword evidence="4 7" id="KW-0812">Transmembrane</keyword>
<comment type="subcellular location">
    <subcellularLocation>
        <location evidence="1">Cell membrane</location>
        <topology evidence="1">Multi-pass membrane protein</topology>
    </subcellularLocation>
</comment>
<dbReference type="Gene3D" id="1.10.287.1260">
    <property type="match status" value="1"/>
</dbReference>
<keyword evidence="3" id="KW-1003">Cell membrane</keyword>
<sequence>MNTQITQYSQHLQRRLAHLNWDHIGDNLLQRFSTIILATVIFAVILWLGKWLINSFFKRTSKIEFMGGFHRAATFRALTLNIFRYTTYFCYLYAILSLIGVPIGTLIAGAGILSIAVGLGAQSFVSDVVNGFFILLEQQFDVGDEVDLDNIHGKVVGIGMRTTRVLSSDGTVTFIPNRTITVVKNFSRHDHSTNIDLQITADAPIEQINQLVAQENDQFMDEHANLIDGKPTIVGPISANGQLVFRVVVTSKKDSSANIHAMLLSRYLKALSEAKIELAK</sequence>
<dbReference type="GO" id="GO:0005886">
    <property type="term" value="C:plasma membrane"/>
    <property type="evidence" value="ECO:0007669"/>
    <property type="project" value="UniProtKB-SubCell"/>
</dbReference>
<dbReference type="RefSeq" id="WP_057739445.1">
    <property type="nucleotide sequence ID" value="NZ_JQBW01000004.1"/>
</dbReference>
<dbReference type="Pfam" id="PF21088">
    <property type="entry name" value="MS_channel_1st"/>
    <property type="match status" value="1"/>
</dbReference>
<evidence type="ECO:0000256" key="2">
    <source>
        <dbReference type="ARBA" id="ARBA00008017"/>
    </source>
</evidence>
<dbReference type="OrthoDB" id="9809206at2"/>
<dbReference type="EMBL" id="JQBW01000004">
    <property type="protein sequence ID" value="KRN59386.1"/>
    <property type="molecule type" value="Genomic_DNA"/>
</dbReference>
<evidence type="ECO:0000256" key="6">
    <source>
        <dbReference type="ARBA" id="ARBA00023136"/>
    </source>
</evidence>
<evidence type="ECO:0000259" key="9">
    <source>
        <dbReference type="Pfam" id="PF21088"/>
    </source>
</evidence>
<evidence type="ECO:0000256" key="1">
    <source>
        <dbReference type="ARBA" id="ARBA00004651"/>
    </source>
</evidence>